<dbReference type="InterPro" id="IPR013324">
    <property type="entry name" value="RNA_pol_sigma_r3/r4-like"/>
</dbReference>
<dbReference type="Gene3D" id="1.10.10.10">
    <property type="entry name" value="Winged helix-like DNA-binding domain superfamily/Winged helix DNA-binding domain"/>
    <property type="match status" value="1"/>
</dbReference>
<reference evidence="3" key="1">
    <citation type="journal article" date="2019" name="Int. J. Syst. Evol. Microbiol.">
        <title>The Global Catalogue of Microorganisms (GCM) 10K type strain sequencing project: providing services to taxonomists for standard genome sequencing and annotation.</title>
        <authorList>
            <consortium name="The Broad Institute Genomics Platform"/>
            <consortium name="The Broad Institute Genome Sequencing Center for Infectious Disease"/>
            <person name="Wu L."/>
            <person name="Ma J."/>
        </authorList>
    </citation>
    <scope>NUCLEOTIDE SEQUENCE [LARGE SCALE GENOMIC DNA]</scope>
    <source>
        <strain evidence="3">JCM 19212</strain>
    </source>
</reference>
<evidence type="ECO:0000313" key="3">
    <source>
        <dbReference type="Proteomes" id="UP001501083"/>
    </source>
</evidence>
<dbReference type="InterPro" id="IPR052704">
    <property type="entry name" value="ECF_Sigma-70_Domain"/>
</dbReference>
<dbReference type="SUPFAM" id="SSF88659">
    <property type="entry name" value="Sigma3 and sigma4 domains of RNA polymerase sigma factors"/>
    <property type="match status" value="1"/>
</dbReference>
<dbReference type="Proteomes" id="UP001501083">
    <property type="component" value="Unassembled WGS sequence"/>
</dbReference>
<keyword evidence="3" id="KW-1185">Reference proteome</keyword>
<dbReference type="InterPro" id="IPR013249">
    <property type="entry name" value="RNA_pol_sigma70_r4_t2"/>
</dbReference>
<protein>
    <recommendedName>
        <fullName evidence="1">RNA polymerase sigma factor 70 region 4 type 2 domain-containing protein</fullName>
    </recommendedName>
</protein>
<dbReference type="EMBL" id="BAABKY010000002">
    <property type="protein sequence ID" value="GAA5074707.1"/>
    <property type="molecule type" value="Genomic_DNA"/>
</dbReference>
<proteinExistence type="predicted"/>
<evidence type="ECO:0000313" key="2">
    <source>
        <dbReference type="EMBL" id="GAA5074707.1"/>
    </source>
</evidence>
<dbReference type="PANTHER" id="PTHR30173:SF43">
    <property type="entry name" value="ECF RNA POLYMERASE SIGMA FACTOR SIGI-RELATED"/>
    <property type="match status" value="1"/>
</dbReference>
<accession>A0ABP9LEQ0</accession>
<dbReference type="Pfam" id="PF08281">
    <property type="entry name" value="Sigma70_r4_2"/>
    <property type="match status" value="1"/>
</dbReference>
<dbReference type="InterPro" id="IPR036388">
    <property type="entry name" value="WH-like_DNA-bd_sf"/>
</dbReference>
<organism evidence="2 3">
    <name type="scientific">Lysobacter panacisoli</name>
    <dbReference type="NCBI Taxonomy" id="1255263"/>
    <lineage>
        <taxon>Bacteria</taxon>
        <taxon>Pseudomonadati</taxon>
        <taxon>Pseudomonadota</taxon>
        <taxon>Gammaproteobacteria</taxon>
        <taxon>Lysobacterales</taxon>
        <taxon>Lysobacteraceae</taxon>
        <taxon>Lysobacter</taxon>
    </lineage>
</organism>
<dbReference type="PANTHER" id="PTHR30173">
    <property type="entry name" value="SIGMA 19 FACTOR"/>
    <property type="match status" value="1"/>
</dbReference>
<sequence length="108" mass="12098">MRRTNGVSQIASLVRPWFMTHLRDEPGTGSLPSKADCVWSEFMAVIDALAPDVRAAFLLHEVFETSYDDIARMIGEPVEVCRTHVEYAREHALSRLAGLCGQQKSPPR</sequence>
<evidence type="ECO:0000259" key="1">
    <source>
        <dbReference type="Pfam" id="PF08281"/>
    </source>
</evidence>
<comment type="caution">
    <text evidence="2">The sequence shown here is derived from an EMBL/GenBank/DDBJ whole genome shotgun (WGS) entry which is preliminary data.</text>
</comment>
<feature type="domain" description="RNA polymerase sigma factor 70 region 4 type 2" evidence="1">
    <location>
        <begin position="41"/>
        <end position="91"/>
    </location>
</feature>
<gene>
    <name evidence="2" type="ORF">GCM10025759_17410</name>
</gene>
<name>A0ABP9LEQ0_9GAMM</name>